<keyword evidence="2" id="KW-0547">Nucleotide-binding</keyword>
<dbReference type="SUPFAM" id="SSF52540">
    <property type="entry name" value="P-loop containing nucleoside triphosphate hydrolases"/>
    <property type="match status" value="1"/>
</dbReference>
<dbReference type="InterPro" id="IPR003593">
    <property type="entry name" value="AAA+_ATPase"/>
</dbReference>
<keyword evidence="6" id="KW-1185">Reference proteome</keyword>
<dbReference type="Gene3D" id="3.40.50.300">
    <property type="entry name" value="P-loop containing nucleotide triphosphate hydrolases"/>
    <property type="match status" value="1"/>
</dbReference>
<proteinExistence type="predicted"/>
<dbReference type="PANTHER" id="PTHR42781">
    <property type="entry name" value="SPERMIDINE/PUTRESCINE IMPORT ATP-BINDING PROTEIN POTA"/>
    <property type="match status" value="1"/>
</dbReference>
<accession>A0ABU3DHK8</accession>
<protein>
    <submittedName>
        <fullName evidence="5">ATP-binding cassette domain-containing protein</fullName>
    </submittedName>
</protein>
<evidence type="ECO:0000256" key="2">
    <source>
        <dbReference type="ARBA" id="ARBA00022741"/>
    </source>
</evidence>
<dbReference type="Pfam" id="PF00005">
    <property type="entry name" value="ABC_tran"/>
    <property type="match status" value="1"/>
</dbReference>
<gene>
    <name evidence="5" type="ORF">RM543_10985</name>
</gene>
<keyword evidence="1" id="KW-0813">Transport</keyword>
<dbReference type="InterPro" id="IPR003439">
    <property type="entry name" value="ABC_transporter-like_ATP-bd"/>
</dbReference>
<dbReference type="EMBL" id="JAVRHL010000003">
    <property type="protein sequence ID" value="MDT0683213.1"/>
    <property type="molecule type" value="Genomic_DNA"/>
</dbReference>
<dbReference type="GO" id="GO:0005524">
    <property type="term" value="F:ATP binding"/>
    <property type="evidence" value="ECO:0007669"/>
    <property type="project" value="UniProtKB-KW"/>
</dbReference>
<dbReference type="InterPro" id="IPR027417">
    <property type="entry name" value="P-loop_NTPase"/>
</dbReference>
<evidence type="ECO:0000256" key="1">
    <source>
        <dbReference type="ARBA" id="ARBA00022448"/>
    </source>
</evidence>
<evidence type="ECO:0000259" key="4">
    <source>
        <dbReference type="PROSITE" id="PS50893"/>
    </source>
</evidence>
<dbReference type="Proteomes" id="UP001265259">
    <property type="component" value="Unassembled WGS sequence"/>
</dbReference>
<dbReference type="PANTHER" id="PTHR42781:SF4">
    <property type="entry name" value="SPERMIDINE_PUTRESCINE IMPORT ATP-BINDING PROTEIN POTA"/>
    <property type="match status" value="1"/>
</dbReference>
<name>A0ABU3DHK8_9RHOB</name>
<organism evidence="5 6">
    <name type="scientific">Tropicimonas omnivorans</name>
    <dbReference type="NCBI Taxonomy" id="3075590"/>
    <lineage>
        <taxon>Bacteria</taxon>
        <taxon>Pseudomonadati</taxon>
        <taxon>Pseudomonadota</taxon>
        <taxon>Alphaproteobacteria</taxon>
        <taxon>Rhodobacterales</taxon>
        <taxon>Roseobacteraceae</taxon>
        <taxon>Tropicimonas</taxon>
    </lineage>
</organism>
<evidence type="ECO:0000256" key="3">
    <source>
        <dbReference type="ARBA" id="ARBA00022840"/>
    </source>
</evidence>
<dbReference type="RefSeq" id="WP_311691552.1">
    <property type="nucleotide sequence ID" value="NZ_JAVRHL010000003.1"/>
</dbReference>
<sequence length="225" mass="23587">MTDGLSLEGVRIALRGVPLVSLDVRIAPGEVLTIMGPSGSGKSTLLSLLVGACPPEFETRGRVLLGGRDLAGLGPRERRIGLLFQDDLLFPHMSVGANLAFALPPSLRGRAARRRAVEAALEDAELAGFADRDPATLSGGQRSRVALMRTLLGEPQALLLDEPFSRLDADLRESLRGFVFDRIRARGVPALLVTHDAEDAAAAGGRVVDPLGRGAGAQAKAASLS</sequence>
<dbReference type="InterPro" id="IPR050093">
    <property type="entry name" value="ABC_SmlMolc_Importer"/>
</dbReference>
<dbReference type="SMART" id="SM00382">
    <property type="entry name" value="AAA"/>
    <property type="match status" value="1"/>
</dbReference>
<comment type="caution">
    <text evidence="5">The sequence shown here is derived from an EMBL/GenBank/DDBJ whole genome shotgun (WGS) entry which is preliminary data.</text>
</comment>
<reference evidence="5 6" key="1">
    <citation type="submission" date="2023-09" db="EMBL/GenBank/DDBJ databases">
        <authorList>
            <person name="Rey-Velasco X."/>
        </authorList>
    </citation>
    <scope>NUCLEOTIDE SEQUENCE [LARGE SCALE GENOMIC DNA]</scope>
    <source>
        <strain evidence="5 6">F158</strain>
    </source>
</reference>
<evidence type="ECO:0000313" key="5">
    <source>
        <dbReference type="EMBL" id="MDT0683213.1"/>
    </source>
</evidence>
<dbReference type="PROSITE" id="PS50893">
    <property type="entry name" value="ABC_TRANSPORTER_2"/>
    <property type="match status" value="1"/>
</dbReference>
<evidence type="ECO:0000313" key="6">
    <source>
        <dbReference type="Proteomes" id="UP001265259"/>
    </source>
</evidence>
<keyword evidence="3 5" id="KW-0067">ATP-binding</keyword>
<feature type="domain" description="ABC transporter" evidence="4">
    <location>
        <begin position="2"/>
        <end position="224"/>
    </location>
</feature>